<keyword evidence="5" id="KW-1185">Reference proteome</keyword>
<feature type="coiled-coil region" evidence="1">
    <location>
        <begin position="358"/>
        <end position="385"/>
    </location>
</feature>
<dbReference type="OrthoDB" id="5587616at2759"/>
<evidence type="ECO:0000259" key="3">
    <source>
        <dbReference type="Pfam" id="PF10516"/>
    </source>
</evidence>
<feature type="region of interest" description="Disordered" evidence="2">
    <location>
        <begin position="129"/>
        <end position="170"/>
    </location>
</feature>
<dbReference type="SUPFAM" id="SSF48452">
    <property type="entry name" value="TPR-like"/>
    <property type="match status" value="1"/>
</dbReference>
<evidence type="ECO:0000313" key="5">
    <source>
        <dbReference type="Proteomes" id="UP000509704"/>
    </source>
</evidence>
<sequence>MSDPGDSIDPTELQRQINGLIISGSKYTANGDFTKATGCYAELVKLDSSNPAHCVLLAKCLYQLGLQKNDMFGGGQDEEDDRDSEEEDVDVEDADASDDDDDDAFESGSENELNAKKLALNQKFFQFDHEEEEVEEESLSDNEGQQRNSEGNGDEDEQEELNTVQGSSDFTNANRVQDYLKGDVFENAIELLFRARIMYIESPASLISPASPISASISKTTSASTSSNSSNTTNSSNSLLSSSSSSPSSSASVNKQKLNKETQLKLVEIHDLLGDIDQELEDFAQSISDYEEAIRYYRDATSIENNEEIINIYLKMAESLRWLDSNNKDVTKEKQKSYIKQILELIQKRLDSGESINIEEDEQRIERLNEDLEILDKGKINIKEKILTQSSMMEVLLQQAMSQNQRSKVNDLSNMVKKKKVRK</sequence>
<keyword evidence="1" id="KW-0175">Coiled coil</keyword>
<name>A0A7H9B681_ZYGMR</name>
<dbReference type="InterPro" id="IPR019544">
    <property type="entry name" value="Tetratricopeptide_SHNi-TPR_dom"/>
</dbReference>
<feature type="compositionally biased region" description="Acidic residues" evidence="2">
    <location>
        <begin position="76"/>
        <end position="105"/>
    </location>
</feature>
<feature type="region of interest" description="Disordered" evidence="2">
    <location>
        <begin position="220"/>
        <end position="255"/>
    </location>
</feature>
<feature type="compositionally biased region" description="Polar residues" evidence="2">
    <location>
        <begin position="161"/>
        <end position="170"/>
    </location>
</feature>
<dbReference type="EMBL" id="CP058608">
    <property type="protein sequence ID" value="QLG73479.1"/>
    <property type="molecule type" value="Genomic_DNA"/>
</dbReference>
<dbReference type="GeneID" id="59237221"/>
<feature type="region of interest" description="Disordered" evidence="2">
    <location>
        <begin position="72"/>
        <end position="112"/>
    </location>
</feature>
<dbReference type="RefSeq" id="XP_037145206.1">
    <property type="nucleotide sequence ID" value="XM_037289311.1"/>
</dbReference>
<feature type="compositionally biased region" description="Acidic residues" evidence="2">
    <location>
        <begin position="129"/>
        <end position="140"/>
    </location>
</feature>
<dbReference type="KEGG" id="zmk:HG535_0E05630"/>
<evidence type="ECO:0000313" key="4">
    <source>
        <dbReference type="EMBL" id="QLG73479.1"/>
    </source>
</evidence>
<dbReference type="Gene3D" id="1.25.40.10">
    <property type="entry name" value="Tetratricopeptide repeat domain"/>
    <property type="match status" value="1"/>
</dbReference>
<dbReference type="InterPro" id="IPR011990">
    <property type="entry name" value="TPR-like_helical_dom_sf"/>
</dbReference>
<proteinExistence type="predicted"/>
<feature type="compositionally biased region" description="Polar residues" evidence="2">
    <location>
        <begin position="141"/>
        <end position="151"/>
    </location>
</feature>
<evidence type="ECO:0000256" key="2">
    <source>
        <dbReference type="SAM" id="MobiDB-lite"/>
    </source>
</evidence>
<feature type="domain" description="Tetratricopeptide SHNi-TPR" evidence="3">
    <location>
        <begin position="268"/>
        <end position="294"/>
    </location>
</feature>
<dbReference type="Proteomes" id="UP000509704">
    <property type="component" value="Chromosome 5"/>
</dbReference>
<gene>
    <name evidence="4" type="ORF">HG535_0E05630</name>
</gene>
<reference evidence="4 5" key="1">
    <citation type="submission" date="2020-07" db="EMBL/GenBank/DDBJ databases">
        <title>The yeast mating-type switching endonuclease HO is a domesticated member of an unorthodox homing genetic element family.</title>
        <authorList>
            <person name="Coughlan A.Y."/>
            <person name="Lombardi L."/>
            <person name="Braun-Galleani S."/>
            <person name="Martos A.R."/>
            <person name="Galeote V."/>
            <person name="Bigey F."/>
            <person name="Dequin S."/>
            <person name="Byrne K.P."/>
            <person name="Wolfe K.H."/>
        </authorList>
    </citation>
    <scope>NUCLEOTIDE SEQUENCE [LARGE SCALE GENOMIC DNA]</scope>
    <source>
        <strain evidence="4 5">NRRL Y-6702</strain>
    </source>
</reference>
<feature type="compositionally biased region" description="Low complexity" evidence="2">
    <location>
        <begin position="220"/>
        <end position="252"/>
    </location>
</feature>
<evidence type="ECO:0000256" key="1">
    <source>
        <dbReference type="SAM" id="Coils"/>
    </source>
</evidence>
<dbReference type="AlphaFoldDB" id="A0A7H9B681"/>
<accession>A0A7H9B681</accession>
<organism evidence="4 5">
    <name type="scientific">Zygotorulaspora mrakii</name>
    <name type="common">Zygosaccharomyces mrakii</name>
    <dbReference type="NCBI Taxonomy" id="42260"/>
    <lineage>
        <taxon>Eukaryota</taxon>
        <taxon>Fungi</taxon>
        <taxon>Dikarya</taxon>
        <taxon>Ascomycota</taxon>
        <taxon>Saccharomycotina</taxon>
        <taxon>Saccharomycetes</taxon>
        <taxon>Saccharomycetales</taxon>
        <taxon>Saccharomycetaceae</taxon>
        <taxon>Zygotorulaspora</taxon>
    </lineage>
</organism>
<protein>
    <recommendedName>
        <fullName evidence="3">Tetratricopeptide SHNi-TPR domain-containing protein</fullName>
    </recommendedName>
</protein>
<dbReference type="Pfam" id="PF10516">
    <property type="entry name" value="SHNi-TPR"/>
    <property type="match status" value="1"/>
</dbReference>